<feature type="coiled-coil region" evidence="1">
    <location>
        <begin position="8"/>
        <end position="35"/>
    </location>
</feature>
<reference evidence="2 3" key="1">
    <citation type="submission" date="2019-10" db="EMBL/GenBank/DDBJ databases">
        <title>Assembly and Annotation for the nematode Trichostrongylus colubriformis.</title>
        <authorList>
            <person name="Martin J."/>
        </authorList>
    </citation>
    <scope>NUCLEOTIDE SEQUENCE [LARGE SCALE GENOMIC DNA]</scope>
    <source>
        <strain evidence="2">G859</strain>
        <tissue evidence="2">Whole worm</tissue>
    </source>
</reference>
<accession>A0AAN8IMQ6</accession>
<keyword evidence="3" id="KW-1185">Reference proteome</keyword>
<organism evidence="2 3">
    <name type="scientific">Trichostrongylus colubriformis</name>
    <name type="common">Black scour worm</name>
    <dbReference type="NCBI Taxonomy" id="6319"/>
    <lineage>
        <taxon>Eukaryota</taxon>
        <taxon>Metazoa</taxon>
        <taxon>Ecdysozoa</taxon>
        <taxon>Nematoda</taxon>
        <taxon>Chromadorea</taxon>
        <taxon>Rhabditida</taxon>
        <taxon>Rhabditina</taxon>
        <taxon>Rhabditomorpha</taxon>
        <taxon>Strongyloidea</taxon>
        <taxon>Trichostrongylidae</taxon>
        <taxon>Trichostrongylus</taxon>
    </lineage>
</organism>
<feature type="non-terminal residue" evidence="2">
    <location>
        <position position="1"/>
    </location>
</feature>
<dbReference type="InterPro" id="IPR028172">
    <property type="entry name" value="FT20"/>
</dbReference>
<evidence type="ECO:0000313" key="2">
    <source>
        <dbReference type="EMBL" id="KAK5979216.1"/>
    </source>
</evidence>
<dbReference type="AlphaFoldDB" id="A0AAN8IMQ6"/>
<evidence type="ECO:0000256" key="1">
    <source>
        <dbReference type="SAM" id="Coils"/>
    </source>
</evidence>
<dbReference type="EMBL" id="WIXE01008548">
    <property type="protein sequence ID" value="KAK5979216.1"/>
    <property type="molecule type" value="Genomic_DNA"/>
</dbReference>
<comment type="caution">
    <text evidence="2">The sequence shown here is derived from an EMBL/GenBank/DDBJ whole genome shotgun (WGS) entry which is preliminary data.</text>
</comment>
<proteinExistence type="predicted"/>
<protein>
    <submittedName>
        <fullName evidence="2">Uncharacterized protein</fullName>
    </submittedName>
</protein>
<dbReference type="Proteomes" id="UP001331761">
    <property type="component" value="Unassembled WGS sequence"/>
</dbReference>
<dbReference type="Pfam" id="PF14931">
    <property type="entry name" value="IFT20"/>
    <property type="match status" value="1"/>
</dbReference>
<evidence type="ECO:0000313" key="3">
    <source>
        <dbReference type="Proteomes" id="UP001331761"/>
    </source>
</evidence>
<name>A0AAN8IMQ6_TRICO</name>
<sequence length="49" mass="5797">DKTKTTDSRQLQIQIREKQVELERLRVELAALQVVEQEQKDILQQLLHG</sequence>
<keyword evidence="1" id="KW-0175">Coiled coil</keyword>
<gene>
    <name evidence="2" type="ORF">GCK32_022475</name>
</gene>